<dbReference type="GO" id="GO:0003700">
    <property type="term" value="F:DNA-binding transcription factor activity"/>
    <property type="evidence" value="ECO:0007669"/>
    <property type="project" value="InterPro"/>
</dbReference>
<dbReference type="InterPro" id="IPR011991">
    <property type="entry name" value="ArsR-like_HTH"/>
</dbReference>
<dbReference type="RefSeq" id="WP_131917950.1">
    <property type="nucleotide sequence ID" value="NZ_JAOQNU010000002.1"/>
</dbReference>
<dbReference type="PRINTS" id="PR00598">
    <property type="entry name" value="HTHMARR"/>
</dbReference>
<dbReference type="Proteomes" id="UP000294813">
    <property type="component" value="Unassembled WGS sequence"/>
</dbReference>
<proteinExistence type="predicted"/>
<dbReference type="InterPro" id="IPR036388">
    <property type="entry name" value="WH-like_DNA-bd_sf"/>
</dbReference>
<evidence type="ECO:0000256" key="3">
    <source>
        <dbReference type="ARBA" id="ARBA00023163"/>
    </source>
</evidence>
<reference evidence="5 6" key="1">
    <citation type="submission" date="2019-03" db="EMBL/GenBank/DDBJ databases">
        <title>Genomic Encyclopedia of Type Strains, Phase IV (KMG-IV): sequencing the most valuable type-strain genomes for metagenomic binning, comparative biology and taxonomic classification.</title>
        <authorList>
            <person name="Goeker M."/>
        </authorList>
    </citation>
    <scope>NUCLEOTIDE SEQUENCE [LARGE SCALE GENOMIC DNA]</scope>
    <source>
        <strain evidence="5 6">DSM 11170</strain>
    </source>
</reference>
<gene>
    <name evidence="5" type="ORF">EDD73_102157</name>
</gene>
<dbReference type="OrthoDB" id="1904211at2"/>
<dbReference type="PANTHER" id="PTHR42756:SF1">
    <property type="entry name" value="TRANSCRIPTIONAL REPRESSOR OF EMRAB OPERON"/>
    <property type="match status" value="1"/>
</dbReference>
<name>A0A4R2S8L9_9FIRM</name>
<dbReference type="InterPro" id="IPR000835">
    <property type="entry name" value="HTH_MarR-typ"/>
</dbReference>
<dbReference type="PANTHER" id="PTHR42756">
    <property type="entry name" value="TRANSCRIPTIONAL REGULATOR, MARR"/>
    <property type="match status" value="1"/>
</dbReference>
<keyword evidence="2" id="KW-0238">DNA-binding</keyword>
<organism evidence="5 6">
    <name type="scientific">Heliophilum fasciatum</name>
    <dbReference type="NCBI Taxonomy" id="35700"/>
    <lineage>
        <taxon>Bacteria</taxon>
        <taxon>Bacillati</taxon>
        <taxon>Bacillota</taxon>
        <taxon>Clostridia</taxon>
        <taxon>Eubacteriales</taxon>
        <taxon>Heliobacteriaceae</taxon>
        <taxon>Heliophilum</taxon>
    </lineage>
</organism>
<feature type="domain" description="HTH marR-type" evidence="4">
    <location>
        <begin position="1"/>
        <end position="135"/>
    </location>
</feature>
<keyword evidence="1" id="KW-0805">Transcription regulation</keyword>
<accession>A0A4R2S8L9</accession>
<keyword evidence="3" id="KW-0804">Transcription</keyword>
<comment type="caution">
    <text evidence="5">The sequence shown here is derived from an EMBL/GenBank/DDBJ whole genome shotgun (WGS) entry which is preliminary data.</text>
</comment>
<dbReference type="Gene3D" id="1.10.10.10">
    <property type="entry name" value="Winged helix-like DNA-binding domain superfamily/Winged helix DNA-binding domain"/>
    <property type="match status" value="1"/>
</dbReference>
<dbReference type="GO" id="GO:0003677">
    <property type="term" value="F:DNA binding"/>
    <property type="evidence" value="ECO:0007669"/>
    <property type="project" value="UniProtKB-KW"/>
</dbReference>
<dbReference type="Pfam" id="PF01047">
    <property type="entry name" value="MarR"/>
    <property type="match status" value="1"/>
</dbReference>
<dbReference type="AlphaFoldDB" id="A0A4R2S8L9"/>
<dbReference type="InterPro" id="IPR036390">
    <property type="entry name" value="WH_DNA-bd_sf"/>
</dbReference>
<dbReference type="CDD" id="cd00090">
    <property type="entry name" value="HTH_ARSR"/>
    <property type="match status" value="1"/>
</dbReference>
<dbReference type="SMART" id="SM00347">
    <property type="entry name" value="HTH_MARR"/>
    <property type="match status" value="1"/>
</dbReference>
<dbReference type="PROSITE" id="PS50995">
    <property type="entry name" value="HTH_MARR_2"/>
    <property type="match status" value="1"/>
</dbReference>
<dbReference type="EMBL" id="SLXT01000002">
    <property type="protein sequence ID" value="TCP68761.1"/>
    <property type="molecule type" value="Genomic_DNA"/>
</dbReference>
<evidence type="ECO:0000313" key="5">
    <source>
        <dbReference type="EMBL" id="TCP68761.1"/>
    </source>
</evidence>
<evidence type="ECO:0000259" key="4">
    <source>
        <dbReference type="PROSITE" id="PS50995"/>
    </source>
</evidence>
<keyword evidence="6" id="KW-1185">Reference proteome</keyword>
<evidence type="ECO:0000256" key="2">
    <source>
        <dbReference type="ARBA" id="ARBA00023125"/>
    </source>
</evidence>
<evidence type="ECO:0000313" key="6">
    <source>
        <dbReference type="Proteomes" id="UP000294813"/>
    </source>
</evidence>
<protein>
    <submittedName>
        <fullName evidence="5">MarR family transcriptional regulator</fullName>
    </submittedName>
</protein>
<dbReference type="SUPFAM" id="SSF46785">
    <property type="entry name" value="Winged helix' DNA-binding domain"/>
    <property type="match status" value="1"/>
</dbReference>
<evidence type="ECO:0000256" key="1">
    <source>
        <dbReference type="ARBA" id="ARBA00023015"/>
    </source>
</evidence>
<sequence length="141" mass="16531">MVSKSLYGHKVNQLGRLLTKRLNEKLTPSGLHSSQWLIILLLHDRKECTQVELGHYLNVEAPTITRTLTRLEEMGWITRFEGKDKREKHIRLTNKVDAEFQKWFEAAVNVEKDALRHIDEHDLNVFNRVLDKMTKNLGDTK</sequence>